<dbReference type="OrthoDB" id="9783163at2"/>
<keyword evidence="4" id="KW-1185">Reference proteome</keyword>
<dbReference type="AlphaFoldDB" id="A0LM35"/>
<dbReference type="SUPFAM" id="SSF56954">
    <property type="entry name" value="Outer membrane efflux proteins (OEP)"/>
    <property type="match status" value="1"/>
</dbReference>
<dbReference type="InParanoid" id="A0LM35"/>
<name>A0LM35_SYNFM</name>
<accession>A0LM35</accession>
<evidence type="ECO:0000256" key="1">
    <source>
        <dbReference type="ARBA" id="ARBA00007613"/>
    </source>
</evidence>
<keyword evidence="2" id="KW-0472">Membrane</keyword>
<organism evidence="3 4">
    <name type="scientific">Syntrophobacter fumaroxidans (strain DSM 10017 / MPOB)</name>
    <dbReference type="NCBI Taxonomy" id="335543"/>
    <lineage>
        <taxon>Bacteria</taxon>
        <taxon>Pseudomonadati</taxon>
        <taxon>Thermodesulfobacteriota</taxon>
        <taxon>Syntrophobacteria</taxon>
        <taxon>Syntrophobacterales</taxon>
        <taxon>Syntrophobacteraceae</taxon>
        <taxon>Syntrophobacter</taxon>
    </lineage>
</organism>
<dbReference type="Gene3D" id="1.20.1600.10">
    <property type="entry name" value="Outer membrane efflux proteins (OEP)"/>
    <property type="match status" value="1"/>
</dbReference>
<dbReference type="NCBIfam" id="TIGR01845">
    <property type="entry name" value="outer_NodT"/>
    <property type="match status" value="1"/>
</dbReference>
<dbReference type="InterPro" id="IPR003423">
    <property type="entry name" value="OMP_efflux"/>
</dbReference>
<gene>
    <name evidence="3" type="ordered locus">Sfum_2809</name>
</gene>
<keyword evidence="2" id="KW-0812">Transmembrane</keyword>
<dbReference type="GO" id="GO:0015562">
    <property type="term" value="F:efflux transmembrane transporter activity"/>
    <property type="evidence" value="ECO:0007669"/>
    <property type="project" value="InterPro"/>
</dbReference>
<reference evidence="3 4" key="1">
    <citation type="submission" date="2006-10" db="EMBL/GenBank/DDBJ databases">
        <title>Complete sequence of Syntrophobacter fumaroxidans MPOB.</title>
        <authorList>
            <consortium name="US DOE Joint Genome Institute"/>
            <person name="Copeland A."/>
            <person name="Lucas S."/>
            <person name="Lapidus A."/>
            <person name="Barry K."/>
            <person name="Detter J.C."/>
            <person name="Glavina del Rio T."/>
            <person name="Hammon N."/>
            <person name="Israni S."/>
            <person name="Pitluck S."/>
            <person name="Goltsman E.G."/>
            <person name="Martinez M."/>
            <person name="Schmutz J."/>
            <person name="Larimer F."/>
            <person name="Land M."/>
            <person name="Hauser L."/>
            <person name="Kyrpides N."/>
            <person name="Kim E."/>
            <person name="Boone D.R."/>
            <person name="Brockman F."/>
            <person name="Culley D."/>
            <person name="Ferry J."/>
            <person name="Gunsalus R."/>
            <person name="McInerney M.J."/>
            <person name="Morrison M."/>
            <person name="Plugge C."/>
            <person name="Rohlin L."/>
            <person name="Scholten J."/>
            <person name="Sieber J."/>
            <person name="Stams A.J.M."/>
            <person name="Worm P."/>
            <person name="Henstra A.M."/>
            <person name="Richardson P."/>
        </authorList>
    </citation>
    <scope>NUCLEOTIDE SEQUENCE [LARGE SCALE GENOMIC DNA]</scope>
    <source>
        <strain evidence="4">DSM 10017 / MPOB</strain>
    </source>
</reference>
<dbReference type="Gene3D" id="2.20.200.10">
    <property type="entry name" value="Outer membrane efflux proteins (OEP)"/>
    <property type="match status" value="1"/>
</dbReference>
<dbReference type="eggNOG" id="COG1538">
    <property type="taxonomic scope" value="Bacteria"/>
</dbReference>
<dbReference type="EMBL" id="CP000478">
    <property type="protein sequence ID" value="ABK18487.1"/>
    <property type="molecule type" value="Genomic_DNA"/>
</dbReference>
<evidence type="ECO:0000256" key="2">
    <source>
        <dbReference type="RuleBase" id="RU362097"/>
    </source>
</evidence>
<proteinExistence type="inferred from homology"/>
<keyword evidence="2 3" id="KW-0449">Lipoprotein</keyword>
<dbReference type="PANTHER" id="PTHR30203:SF25">
    <property type="entry name" value="OUTER MEMBRANE PROTEIN-RELATED"/>
    <property type="match status" value="1"/>
</dbReference>
<sequence>MPSLANRIRSRSVITRLAPLLLPAVWFLLAGCMVGPDFHRPKSDPPGAYTGVTAGATREPSVTTGEPARLIDWWKAFDDPVLTSLIERAITANLDVRQAQARIRQARATRGVAASGLFPEIDAGASYNYSRGSPGTVSSSGGGTTAAGAAATPRELFQVGFDASWELDFFGGTRRNIEASDADLKAAVEDRRDVLVSMAAEVGTEYVTLRGLQAQLLIARKNLASQKHTAGITRKRWQAGFVSALDVANADAQASTTEAQIPILESSIRATIYSLGLLLAQPPAALLDELSDDGPIPPIPPEVPVGLPSDLIRRRPDIRRTEAQVHAATARIGVATADLFPKFALTGSMGLMSADLNTLANLSNRFWSLGPTVSWPIFTAGRIQCNIEVQNAVQEQTLLAYDKTILTALKDVETALTAYAKEQEHNRSLTEAVAHNRKAVDLSMRLYLVGKIDFLNVLNAQRSLYLTEEGLALSNRTLTTNLIALYKALGGGWERES</sequence>
<dbReference type="Proteomes" id="UP000001784">
    <property type="component" value="Chromosome"/>
</dbReference>
<dbReference type="Pfam" id="PF02321">
    <property type="entry name" value="OEP"/>
    <property type="match status" value="2"/>
</dbReference>
<dbReference type="PROSITE" id="PS51257">
    <property type="entry name" value="PROKAR_LIPOPROTEIN"/>
    <property type="match status" value="1"/>
</dbReference>
<dbReference type="STRING" id="335543.Sfum_2809"/>
<comment type="similarity">
    <text evidence="1 2">Belongs to the outer membrane factor (OMF) (TC 1.B.17) family.</text>
</comment>
<keyword evidence="2" id="KW-1134">Transmembrane beta strand</keyword>
<dbReference type="InterPro" id="IPR010131">
    <property type="entry name" value="MdtP/NodT-like"/>
</dbReference>
<protein>
    <submittedName>
        <fullName evidence="3">RND efflux system, outer membrane lipoprotein, NodT family</fullName>
    </submittedName>
</protein>
<keyword evidence="2" id="KW-0564">Palmitate</keyword>
<dbReference type="GO" id="GO:0005886">
    <property type="term" value="C:plasma membrane"/>
    <property type="evidence" value="ECO:0007669"/>
    <property type="project" value="UniProtKB-SubCell"/>
</dbReference>
<evidence type="ECO:0000313" key="3">
    <source>
        <dbReference type="EMBL" id="ABK18487.1"/>
    </source>
</evidence>
<evidence type="ECO:0000313" key="4">
    <source>
        <dbReference type="Proteomes" id="UP000001784"/>
    </source>
</evidence>
<dbReference type="HOGENOM" id="CLU_012817_13_0_7"/>
<dbReference type="RefSeq" id="WP_011699654.1">
    <property type="nucleotide sequence ID" value="NC_008554.1"/>
</dbReference>
<dbReference type="PANTHER" id="PTHR30203">
    <property type="entry name" value="OUTER MEMBRANE CATION EFFLUX PROTEIN"/>
    <property type="match status" value="1"/>
</dbReference>
<dbReference type="KEGG" id="sfu:Sfum_2809"/>
<comment type="subcellular location">
    <subcellularLocation>
        <location evidence="2">Cell membrane</location>
        <topology evidence="2">Lipid-anchor</topology>
    </subcellularLocation>
</comment>